<reference evidence="2" key="1">
    <citation type="submission" date="2024-05" db="EMBL/GenBank/DDBJ databases">
        <authorList>
            <person name="Karamendin K."/>
            <person name="Kydyrmanov A."/>
            <person name="Kasymbekov Y."/>
            <person name="Nuralibekov S."/>
            <person name="Sabyrzhan T."/>
            <person name="Khan Y."/>
        </authorList>
    </citation>
    <scope>NUCLEOTIDE SEQUENCE [LARGE SCALE GENOMIC DNA]</scope>
</reference>
<proteinExistence type="predicted"/>
<dbReference type="EMBL" id="OR529407">
    <property type="protein sequence ID" value="WPS63609.1"/>
    <property type="molecule type" value="Genomic_DNA"/>
</dbReference>
<name>A0ABZ0T1H4_9ADEN</name>
<evidence type="ECO:0000313" key="1">
    <source>
        <dbReference type="EMBL" id="WPS63609.1"/>
    </source>
</evidence>
<sequence length="296" mass="34173">MRRKAMSFEELVNHLEKFRLFSVNEWKSYNRELYEKWKHSADTVIKAAKERYCSYSLYQSLLRNDPLIGPHSFSSPFGSFQLYGMAEKEGFNICVLTFQIARWLWEYTVTGIKNSINTIYVVGDGNSDAETFCRSITRIFSCVLSADINTLDMANLSKFVDQVKLIYFPSKMHELPFQNPLVNDMLRGRDMQVLTSDGPKPIPQVKCLVHLKNLPRADQLPTNRDQHVVIHFAEPGEGKIWLETELKRYIKRVLSAEDEHDFNCANPYGVICSLARSNVFCRNCGKSYLDIISVTE</sequence>
<organism evidence="1 2">
    <name type="scientific">Aviadenovirus sp</name>
    <dbReference type="NCBI Taxonomy" id="2217649"/>
    <lineage>
        <taxon>Viruses</taxon>
        <taxon>Varidnaviria</taxon>
        <taxon>Bamfordvirae</taxon>
        <taxon>Preplasmiviricota</taxon>
        <taxon>Polisuviricotina</taxon>
        <taxon>Pharingeaviricetes</taxon>
        <taxon>Rowavirales</taxon>
        <taxon>Adenoviridae</taxon>
        <taxon>Aviadenovirus</taxon>
    </lineage>
</organism>
<accession>A0ABZ0T1H4</accession>
<keyword evidence="2" id="KW-1185">Reference proteome</keyword>
<protein>
    <submittedName>
        <fullName evidence="1">ORF12</fullName>
    </submittedName>
</protein>
<dbReference type="Proteomes" id="UP001327288">
    <property type="component" value="Segment"/>
</dbReference>
<evidence type="ECO:0000313" key="2">
    <source>
        <dbReference type="Proteomes" id="UP001327288"/>
    </source>
</evidence>